<dbReference type="NCBIfam" id="TIGR03696">
    <property type="entry name" value="Rhs_assc_core"/>
    <property type="match status" value="1"/>
</dbReference>
<keyword evidence="2" id="KW-0677">Repeat</keyword>
<dbReference type="InterPro" id="IPR001791">
    <property type="entry name" value="Laminin_G"/>
</dbReference>
<dbReference type="Pfam" id="PF13385">
    <property type="entry name" value="Laminin_G_3"/>
    <property type="match status" value="3"/>
</dbReference>
<dbReference type="EMBL" id="VLLP01000001">
    <property type="protein sequence ID" value="TWJ28495.1"/>
    <property type="molecule type" value="Genomic_DNA"/>
</dbReference>
<dbReference type="SMART" id="SM00282">
    <property type="entry name" value="LamG"/>
    <property type="match status" value="2"/>
</dbReference>
<evidence type="ECO:0000313" key="8">
    <source>
        <dbReference type="Proteomes" id="UP000319728"/>
    </source>
</evidence>
<dbReference type="Gene3D" id="2.60.120.200">
    <property type="match status" value="3"/>
</dbReference>
<dbReference type="PANTHER" id="PTHR32305">
    <property type="match status" value="1"/>
</dbReference>
<evidence type="ECO:0000256" key="1">
    <source>
        <dbReference type="ARBA" id="ARBA00022729"/>
    </source>
</evidence>
<dbReference type="PANTHER" id="PTHR32305:SF15">
    <property type="entry name" value="PROTEIN RHSA-RELATED"/>
    <property type="match status" value="1"/>
</dbReference>
<dbReference type="Gene3D" id="3.90.930.1">
    <property type="match status" value="1"/>
</dbReference>
<dbReference type="CDD" id="cd00110">
    <property type="entry name" value="LamG"/>
    <property type="match status" value="2"/>
</dbReference>
<gene>
    <name evidence="7" type="ORF">JD81_02000</name>
</gene>
<feature type="region of interest" description="Disordered" evidence="4">
    <location>
        <begin position="1"/>
        <end position="30"/>
    </location>
</feature>
<feature type="region of interest" description="Disordered" evidence="4">
    <location>
        <begin position="78"/>
        <end position="139"/>
    </location>
</feature>
<dbReference type="PROSITE" id="PS50025">
    <property type="entry name" value="LAM_G_DOMAIN"/>
    <property type="match status" value="1"/>
</dbReference>
<accession>A0A562WED7</accession>
<keyword evidence="5" id="KW-1133">Transmembrane helix</keyword>
<feature type="compositionally biased region" description="Basic residues" evidence="4">
    <location>
        <begin position="1"/>
        <end position="14"/>
    </location>
</feature>
<keyword evidence="3" id="KW-1015">Disulfide bond</keyword>
<keyword evidence="5" id="KW-0472">Membrane</keyword>
<dbReference type="Pfam" id="PF05593">
    <property type="entry name" value="RHS_repeat"/>
    <property type="match status" value="5"/>
</dbReference>
<organism evidence="7 8">
    <name type="scientific">Micromonospora sagamiensis</name>
    <dbReference type="NCBI Taxonomy" id="47875"/>
    <lineage>
        <taxon>Bacteria</taxon>
        <taxon>Bacillati</taxon>
        <taxon>Actinomycetota</taxon>
        <taxon>Actinomycetes</taxon>
        <taxon>Micromonosporales</taxon>
        <taxon>Micromonosporaceae</taxon>
        <taxon>Micromonospora</taxon>
    </lineage>
</organism>
<dbReference type="SMART" id="SM00560">
    <property type="entry name" value="LamGL"/>
    <property type="match status" value="1"/>
</dbReference>
<protein>
    <submittedName>
        <fullName evidence="7">RHS repeat-associated protein</fullName>
    </submittedName>
</protein>
<dbReference type="Pfam" id="PF25023">
    <property type="entry name" value="TEN_YD-shell"/>
    <property type="match status" value="1"/>
</dbReference>
<feature type="region of interest" description="Disordered" evidence="4">
    <location>
        <begin position="215"/>
        <end position="234"/>
    </location>
</feature>
<feature type="compositionally biased region" description="Low complexity" evidence="4">
    <location>
        <begin position="21"/>
        <end position="30"/>
    </location>
</feature>
<dbReference type="InterPro" id="IPR050708">
    <property type="entry name" value="T6SS_VgrG/RHS"/>
</dbReference>
<evidence type="ECO:0000313" key="7">
    <source>
        <dbReference type="EMBL" id="TWJ28495.1"/>
    </source>
</evidence>
<feature type="region of interest" description="Disordered" evidence="4">
    <location>
        <begin position="1641"/>
        <end position="1666"/>
    </location>
</feature>
<feature type="transmembrane region" description="Helical" evidence="5">
    <location>
        <begin position="3186"/>
        <end position="3218"/>
    </location>
</feature>
<feature type="compositionally biased region" description="Basic and acidic residues" evidence="4">
    <location>
        <begin position="112"/>
        <end position="123"/>
    </location>
</feature>
<sequence length="3380" mass="359056">MRSWLRRAHKRQARSRPPAGRSALQRTATRSTRRLATALILALALGIGVPPGVVPADQSSPSLSWLWSWLSTRPSWAFNDPSTPEQERGRAPQQGHYVKAPQAPAGGKGRPAKGELKRYEPHRPGSGTVNTGEADTGFDPEASERIASAASEKSDVYRNPDGSYTRRVHRTPINYQATDGTFKPIDSTLRTGVDGRPRVAGNSFDLSFAGRQVPQVPVPSRSAQADGDRSASAGEGDVDLVRLSLGGGRELAFTLSGATIGTPVVDREIARYANVFPDVDLELGAMADGVKELLLLRSSQAPTEYLYPLRLTGLTARVGGGGAVEFVSDDGKVVVSMPVGYLEDAAVDATGAGAMSHAMRYEILDVEGTPTLKMSIDGTWLRDPARRFPVVLDPTATIATTEGDTYVQSGATEPARSSEDNFAVGINDVGGKAKSLLPFPTFGTTFAGKRLSAADLNLFMSYQGVGEGCVARRFDVHRVTSNWWAATVTYGTFPSYSASIGNASPSSTAACNNTLKTRNVGTWVSVPLNAAAVNEWVTGASNYGLALTASETDSDAWKRFTSTNPNLTCANSVYGTIQCDPFIDVTYSDNVVPQVTTRYPANNYPVSTLTPELAAQGNDPDNWPAKGLRFNFLIYNDQGTQITTSGWVSSGVWKVPPGVLAWGKTYLYAVQVNDYSSTGPPAPVTYAFSTQVPQPAVTSSMAQNGGKGYEASVGNYTTSDSDAEVATVGPALSITRDYNSLDTRADSAFGRGWSSLLDMRAREDRDAAGVLQTATIRYPDGQEVAFGRNNDGTWVAPSGRFSVFKAITGGYSLTDKDATGYEFTQSAGGGVFHLTKVTDASGRALTLRYDTNGRVDQLRSVASNRTLTIGWSTPAGAAHPHVATVTTDPVTPGAPGTALTWSYEYDTDLLERVCPPGTSTECASYEYTATAQHASTVLNSSPYSFWRLNEPSGATVAQSGVLSNDGGDAGVLQNVALGGPAAHPGSTSTSATFNGTDSRVKLPAKAIADASYQSLSMWFRTSTPTGVLFSYQKDAVDPGATTTGGYAPALYVGSDGRLRGQFWTGNAASTLASPAPVTDGQWHHVALAGNGGSQRLYLDGVEVGVLNGAITLANLGATNSYIGAGFLGGAWPAQPHTTPTATFFNGSIADVAFYNHALTGSTVTSLYQSGHAETPVISEVSSNAGRVRAQVEYDTVSGRVSKVTDENGGVWQIAAPTTSGSSQVYVSTVLGSRPRDYYRLGDIDGPAEAVNKVVGNRAYYNNVTFNTAQPNTTSPFADTFGAGFNGTTSFVRMQGWGVVPFEGPHTIEMWFKVPANHTQSGVLYSYQESAVNGGTPTTGAYVPALYVGADGYLRGAMYTGTATPITSTTKVNDGNWHHVVLSAGYQDRQRLYLDNKLVGTKVGSLSPTISELGYIGAGTTRNWPGSSRDVSYFTGNIAEFAYYNEALSEAAVDAHYKASRSALPPPAGVTGPVLTPVTTATVTDPTGKPIKQMFDLVNGNRLIAQTDALGNTTTYGFDVGGFVSVEYDPLGRKTESGQDVRGNTIRSTTCRHHNNEVGDECQTSYYRYWPDATTVNLTPDARNDQLIEMVDARGTSETDPWYRTRFTYDTAGNRTSMISPPVPDHPNGRTTTMTYTTATTAAVGGGVTPPGLPLTTTSPRGSQQRTDYNAAGDAVRVTDPAGLVTEFAYDGLGRATTKKVISTAYPAGQVTSYAYDADGEVTETVEPPVTNRVTGAVHTARTTDVFDADGLVTERTVADTTGGDSPRVARSSYDQYGRMIKSVDPGDAVTVFEYDVYGNQTKAVSCDSDPPPGQPCPTGDVLRIIEDLYDAEGHLLTSHLTGADGTRTRLTFNTYYADGSLASETDAMNWTTNYVYNADGTLRKVTRTDGVKTHVVEENLYDRAGNLSSRTENNGATNTQYTHDGAGRLQSSRVVVNDIPRTTRYTYDADDRVVATRNTSGDNETVLRTVENTYDPMGRMTSESVSTNAASRPTGWWKLDETSQAGEIFTAHDSSPSQQDASGYLGASLGGGFGTFTTGSLDTGGPVLNTTQSYSVSAWVRMSNLNSSYTAVGQGGNNHGAFFLQYQKTANRWAFVSPSSDSTTPASSATATTNLTPVTNTWVHLVGVFDASTKAMSLYANSVTGVSATNATPFNSVTSLSIGGVHYGNGGGGTFAGNIDNVQVYQRAISATEVATLYGSGNGRTSNTTLSTNQLTTNYTVDDRGLTTAVVDPKGNRTDFEYDEAGQLVQQLDPAVSTEVFGGTPLPIRPISKLGYNTFGEEVESQDPLGNITQVRVDALGRPWKTIQPDYTPPGGTPIVGAHTVTTYDKLGQVVATTDQRGKTTTYEYDSFGNPVTVTDPTGKISTATYSPVGDLLETVDPTGAKSTSTYDYLGRQVTVSQVVRQPTPLVNTTSYDYGTGAYGNTAAAGPWLQKITSQDGVTTSYTNNVLGEQVTIRDGANNPTSIDYDGLGRVSRIVTADDTRRLFSYDGADRTVQVETRNPSNVVMTTEKAAYDDNGNLVASTDARQTTTTFGYDALNNLTSEVQPINATTAITTSFGYDAAGNRTRFTDGRNNAFWTTYNSWGLPESQIEPATTAHPNLADRTYTVTYDQAARAVAQLAPGGVRIDNEYDDLNRLTGQTGAGAEAATTARSFGYDDAGRLTSFSAPNGTNSVSYDDRGLPLTIDSPGNATSFGYTRDGRMASRTDAAGTTSYTYDVAGRLRTAANPTTGINLTIGYNTMSLPSTITYGTDNNVRTLIYDRLQRLTTDTLRTANGTTTLGSITYGYDPNGNMNSKVTTGFAGASSNTYGYDLANRLTSWTRGSTVTAYAYDGSGNRTQAGAKTFTYDARNRLTAQTGVGSYVYTPRGTLRQTTSGSVTYETAADAFGQVVSQQAAGGTSTYSYDALGRAVQPQFRYTGLGNTLAQDGTATYTRGPDGELLGQGSGAGAGSVYAWTDLHRDVVGQFTATGTTLTGSTSYDPLGTVLATSGLVGNLGYQSEWTDTQTGRVNMHARWYNPDTGQFDTRDTASNSPVPDSVAANRFQYGDANPMTTIDPTGHWGLKSFLKKTARVVTNPVATYRAVASKASSAFNYAASGRAWSDVKAKAKKVVTKAKKAATVIKDSTVRWAKKKVNKVKDAYKSAKKCVSGGVGKCVKETAKKAVKKVATTVKSTVETIKKDPWKFVATAAVGLAAAVAVGALCATGVGCLILAGAVAGAMSAGAGYMVDVSRGDEEFSWSGLAGTMVEGGLDGALSGGLSRFGGGSRLLGGASRAARGARARRRRRLGRCRPVVVRVAGRRRRGPVLRAAVVGRRRRLVRLGLRRCRRVPAPRVSPGTVSTRRRWCCWPTARPVRSGISSPVTRWWRPIRRRGRPAPSR</sequence>
<evidence type="ECO:0000256" key="4">
    <source>
        <dbReference type="SAM" id="MobiDB-lite"/>
    </source>
</evidence>
<dbReference type="InterPro" id="IPR006530">
    <property type="entry name" value="YD"/>
</dbReference>
<feature type="compositionally biased region" description="Polar residues" evidence="4">
    <location>
        <begin position="1906"/>
        <end position="1922"/>
    </location>
</feature>
<evidence type="ECO:0000256" key="3">
    <source>
        <dbReference type="ARBA" id="ARBA00023157"/>
    </source>
</evidence>
<dbReference type="Proteomes" id="UP000319728">
    <property type="component" value="Unassembled WGS sequence"/>
</dbReference>
<evidence type="ECO:0000256" key="5">
    <source>
        <dbReference type="SAM" id="Phobius"/>
    </source>
</evidence>
<dbReference type="NCBIfam" id="NF033679">
    <property type="entry name" value="DNRLRE_dom"/>
    <property type="match status" value="1"/>
</dbReference>
<dbReference type="Pfam" id="PF20148">
    <property type="entry name" value="DUF6531"/>
    <property type="match status" value="1"/>
</dbReference>
<proteinExistence type="predicted"/>
<evidence type="ECO:0000259" key="6">
    <source>
        <dbReference type="PROSITE" id="PS50025"/>
    </source>
</evidence>
<keyword evidence="5" id="KW-0812">Transmembrane</keyword>
<keyword evidence="8" id="KW-1185">Reference proteome</keyword>
<dbReference type="Gene3D" id="2.180.10.10">
    <property type="entry name" value="RHS repeat-associated core"/>
    <property type="match status" value="4"/>
</dbReference>
<dbReference type="InterPro" id="IPR045351">
    <property type="entry name" value="DUF6531"/>
</dbReference>
<feature type="domain" description="Laminin G" evidence="6">
    <location>
        <begin position="989"/>
        <end position="1184"/>
    </location>
</feature>
<keyword evidence="1" id="KW-0732">Signal</keyword>
<dbReference type="SUPFAM" id="SSF49899">
    <property type="entry name" value="Concanavalin A-like lectins/glucanases"/>
    <property type="match status" value="3"/>
</dbReference>
<reference evidence="7 8" key="1">
    <citation type="submission" date="2019-07" db="EMBL/GenBank/DDBJ databases">
        <title>R&amp;d 2014.</title>
        <authorList>
            <person name="Klenk H.-P."/>
        </authorList>
    </citation>
    <scope>NUCLEOTIDE SEQUENCE [LARGE SCALE GENOMIC DNA]</scope>
    <source>
        <strain evidence="7 8">DSM 43912</strain>
    </source>
</reference>
<name>A0A562WED7_9ACTN</name>
<dbReference type="InterPro" id="IPR013320">
    <property type="entry name" value="ConA-like_dom_sf"/>
</dbReference>
<dbReference type="InterPro" id="IPR031325">
    <property type="entry name" value="RHS_repeat"/>
</dbReference>
<dbReference type="NCBIfam" id="TIGR01643">
    <property type="entry name" value="YD_repeat_2x"/>
    <property type="match status" value="7"/>
</dbReference>
<dbReference type="InterPro" id="IPR006558">
    <property type="entry name" value="LamG-like"/>
</dbReference>
<comment type="caution">
    <text evidence="7">The sequence shown here is derived from an EMBL/GenBank/DDBJ whole genome shotgun (WGS) entry which is preliminary data.</text>
</comment>
<dbReference type="InterPro" id="IPR022385">
    <property type="entry name" value="Rhs_assc_core"/>
</dbReference>
<evidence type="ECO:0000256" key="2">
    <source>
        <dbReference type="ARBA" id="ARBA00022737"/>
    </source>
</evidence>
<dbReference type="InterPro" id="IPR056823">
    <property type="entry name" value="TEN-like_YD-shell"/>
</dbReference>
<feature type="region of interest" description="Disordered" evidence="4">
    <location>
        <begin position="1906"/>
        <end position="1926"/>
    </location>
</feature>